<proteinExistence type="predicted"/>
<sequence>MDPSKVYLPHIDKPPDPTTVPEIELGNGKRSIYMLAMKSKAKKKKEVAGTSGGGKKKSKFVNLSLANFVGEARDTHGSNSDQIGEVDGQQLQVATEIGDSEVGIAEIANGLVMEIHAAAGESPTEQSAMNVEASVPASSELQDIDAPIIDTDMESSEEEEDSDSCEADDEPIQVQNVPSVNGNTPTTIWDMASFAEAGSVLHLYWVDFYPVRGRDHLAYYVNIWCEVAGTDLLRRTMWPVICGLLQWNFLLLAWLNTMVPIQLGLGWVIWPGSCAARFRRSLCWEYSGYWAKVGDGAGIYRYNSQQLVTWHYETSCERGDRLLIGPAWQPWVACFMWLDTAAGAAPGPNVDNVGCCCLCQTQMLLKMGLIKLGWVLVCLWFGWGCMENWATGTDIVAHGGSSNGSSIAYVWSSYWYPLCTLWGYLDGREIIGIKMTCGSALRLLDILAVLRLDDNERPNGQWLRPAECRESWDLAAAGSEDSGEIREVHDSREI</sequence>
<dbReference type="Proteomes" id="UP000326396">
    <property type="component" value="Linkage Group LG13"/>
</dbReference>
<gene>
    <name evidence="2" type="ORF">E3N88_10647</name>
</gene>
<protein>
    <submittedName>
        <fullName evidence="2">Uncharacterized protein</fullName>
    </submittedName>
</protein>
<dbReference type="AlphaFoldDB" id="A0A5N6PE35"/>
<comment type="caution">
    <text evidence="2">The sequence shown here is derived from an EMBL/GenBank/DDBJ whole genome shotgun (WGS) entry which is preliminary data.</text>
</comment>
<organism evidence="2 3">
    <name type="scientific">Mikania micrantha</name>
    <name type="common">bitter vine</name>
    <dbReference type="NCBI Taxonomy" id="192012"/>
    <lineage>
        <taxon>Eukaryota</taxon>
        <taxon>Viridiplantae</taxon>
        <taxon>Streptophyta</taxon>
        <taxon>Embryophyta</taxon>
        <taxon>Tracheophyta</taxon>
        <taxon>Spermatophyta</taxon>
        <taxon>Magnoliopsida</taxon>
        <taxon>eudicotyledons</taxon>
        <taxon>Gunneridae</taxon>
        <taxon>Pentapetalae</taxon>
        <taxon>asterids</taxon>
        <taxon>campanulids</taxon>
        <taxon>Asterales</taxon>
        <taxon>Asteraceae</taxon>
        <taxon>Asteroideae</taxon>
        <taxon>Heliantheae alliance</taxon>
        <taxon>Eupatorieae</taxon>
        <taxon>Mikania</taxon>
    </lineage>
</organism>
<reference evidence="2 3" key="1">
    <citation type="submission" date="2019-05" db="EMBL/GenBank/DDBJ databases">
        <title>Mikania micrantha, genome provides insights into the molecular mechanism of rapid growth.</title>
        <authorList>
            <person name="Liu B."/>
        </authorList>
    </citation>
    <scope>NUCLEOTIDE SEQUENCE [LARGE SCALE GENOMIC DNA]</scope>
    <source>
        <strain evidence="2">NLD-2019</strain>
        <tissue evidence="2">Leaf</tissue>
    </source>
</reference>
<evidence type="ECO:0000313" key="2">
    <source>
        <dbReference type="EMBL" id="KAD6119376.1"/>
    </source>
</evidence>
<accession>A0A5N6PE35</accession>
<evidence type="ECO:0000313" key="3">
    <source>
        <dbReference type="Proteomes" id="UP000326396"/>
    </source>
</evidence>
<feature type="region of interest" description="Disordered" evidence="1">
    <location>
        <begin position="1"/>
        <end position="24"/>
    </location>
</feature>
<keyword evidence="3" id="KW-1185">Reference proteome</keyword>
<evidence type="ECO:0000256" key="1">
    <source>
        <dbReference type="SAM" id="MobiDB-lite"/>
    </source>
</evidence>
<name>A0A5N6PE35_9ASTR</name>
<dbReference type="EMBL" id="SZYD01000005">
    <property type="protein sequence ID" value="KAD6119376.1"/>
    <property type="molecule type" value="Genomic_DNA"/>
</dbReference>